<comment type="caution">
    <text evidence="1">The sequence shown here is derived from an EMBL/GenBank/DDBJ whole genome shotgun (WGS) entry which is preliminary data.</text>
</comment>
<accession>A0ACC0WPU9</accession>
<sequence length="394" mass="45920">MRRQPLVLLLVTLAIIAIANVASELGKPVSRALSDGERDGRSARPSHNKEEERMGAETTATWAEHLFKMLRLHKVNRLFERRRFRLWGQFMKLFHRENPEKAMLLTLNSVYDDDERVAMLILHAKRVSKTKRLATKLQEEQLELWKSQNKSPDDVFAWLQLNKENPKDLAPLVSNPEFDTWMEYLNLITEKPEEVNDQMVETVFAHYNDQELAQIIRALTDKEHLKKMKAVDQEKMKNMAHVLQLPLWQTTRKSPDDVFELLELGKLVGDEDQDLSALFKSPQFNTWMEYFQLISEPEDVNKRMVQTLTARYNDQDLAQLLLRSKYKHGDLSSMKQLAADLQVTQLRLWLDKGVTPETASSWLVPAGERLEEAEETLLKTYRKDYEQSMAGNNL</sequence>
<name>A0ACC0WPU9_9STRA</name>
<dbReference type="Proteomes" id="UP001163321">
    <property type="component" value="Chromosome 10"/>
</dbReference>
<evidence type="ECO:0000313" key="1">
    <source>
        <dbReference type="EMBL" id="KAI9920060.1"/>
    </source>
</evidence>
<gene>
    <name evidence="1" type="ORF">PsorP6_015598</name>
</gene>
<evidence type="ECO:0000313" key="2">
    <source>
        <dbReference type="Proteomes" id="UP001163321"/>
    </source>
</evidence>
<keyword evidence="2" id="KW-1185">Reference proteome</keyword>
<dbReference type="EMBL" id="CM047589">
    <property type="protein sequence ID" value="KAI9920060.1"/>
    <property type="molecule type" value="Genomic_DNA"/>
</dbReference>
<protein>
    <submittedName>
        <fullName evidence="1">Uncharacterized protein</fullName>
    </submittedName>
</protein>
<proteinExistence type="predicted"/>
<reference evidence="1 2" key="1">
    <citation type="journal article" date="2022" name="bioRxiv">
        <title>The genome of the oomycete Peronosclerospora sorghi, a cosmopolitan pathogen of maize and sorghum, is inflated with dispersed pseudogenes.</title>
        <authorList>
            <person name="Fletcher K."/>
            <person name="Martin F."/>
            <person name="Isakeit T."/>
            <person name="Cavanaugh K."/>
            <person name="Magill C."/>
            <person name="Michelmore R."/>
        </authorList>
    </citation>
    <scope>NUCLEOTIDE SEQUENCE [LARGE SCALE GENOMIC DNA]</scope>
    <source>
        <strain evidence="1">P6</strain>
    </source>
</reference>
<organism evidence="1 2">
    <name type="scientific">Peronosclerospora sorghi</name>
    <dbReference type="NCBI Taxonomy" id="230839"/>
    <lineage>
        <taxon>Eukaryota</taxon>
        <taxon>Sar</taxon>
        <taxon>Stramenopiles</taxon>
        <taxon>Oomycota</taxon>
        <taxon>Peronosporomycetes</taxon>
        <taxon>Peronosporales</taxon>
        <taxon>Peronosporaceae</taxon>
        <taxon>Peronosclerospora</taxon>
    </lineage>
</organism>